<dbReference type="PROSITE" id="PS00761">
    <property type="entry name" value="SPASE_I_3"/>
    <property type="match status" value="1"/>
</dbReference>
<keyword evidence="5" id="KW-0812">Transmembrane</keyword>
<dbReference type="InterPro" id="IPR019533">
    <property type="entry name" value="Peptidase_S26"/>
</dbReference>
<reference evidence="7" key="1">
    <citation type="submission" date="2018-05" db="EMBL/GenBank/DDBJ databases">
        <authorList>
            <person name="Lanie J.A."/>
            <person name="Ng W.-L."/>
            <person name="Kazmierczak K.M."/>
            <person name="Andrzejewski T.M."/>
            <person name="Davidsen T.M."/>
            <person name="Wayne K.J."/>
            <person name="Tettelin H."/>
            <person name="Glass J.I."/>
            <person name="Rusch D."/>
            <person name="Podicherti R."/>
            <person name="Tsui H.-C.T."/>
            <person name="Winkler M.E."/>
        </authorList>
    </citation>
    <scope>NUCLEOTIDE SEQUENCE</scope>
</reference>
<dbReference type="CDD" id="cd06530">
    <property type="entry name" value="S26_SPase_I"/>
    <property type="match status" value="1"/>
</dbReference>
<name>A0A382Q303_9ZZZZ</name>
<dbReference type="GO" id="GO:0004252">
    <property type="term" value="F:serine-type endopeptidase activity"/>
    <property type="evidence" value="ECO:0007669"/>
    <property type="project" value="InterPro"/>
</dbReference>
<dbReference type="GO" id="GO:0009003">
    <property type="term" value="F:signal peptidase activity"/>
    <property type="evidence" value="ECO:0007669"/>
    <property type="project" value="UniProtKB-EC"/>
</dbReference>
<accession>A0A382Q303</accession>
<gene>
    <name evidence="7" type="ORF">METZ01_LOCUS332660</name>
</gene>
<dbReference type="Pfam" id="PF10502">
    <property type="entry name" value="Peptidase_S26"/>
    <property type="match status" value="1"/>
</dbReference>
<feature type="transmembrane region" description="Helical" evidence="5">
    <location>
        <begin position="84"/>
        <end position="104"/>
    </location>
</feature>
<dbReference type="NCBIfam" id="TIGR02227">
    <property type="entry name" value="sigpep_I_bact"/>
    <property type="match status" value="1"/>
</dbReference>
<dbReference type="SUPFAM" id="SSF51306">
    <property type="entry name" value="LexA/Signal peptidase"/>
    <property type="match status" value="1"/>
</dbReference>
<dbReference type="InterPro" id="IPR036286">
    <property type="entry name" value="LexA/Signal_pep-like_sf"/>
</dbReference>
<evidence type="ECO:0000256" key="1">
    <source>
        <dbReference type="ARBA" id="ARBA00000677"/>
    </source>
</evidence>
<dbReference type="InterPro" id="IPR019758">
    <property type="entry name" value="Pept_S26A_signal_pept_1_CS"/>
</dbReference>
<dbReference type="Gene3D" id="2.10.109.10">
    <property type="entry name" value="Umud Fragment, subunit A"/>
    <property type="match status" value="1"/>
</dbReference>
<dbReference type="GO" id="GO:0006465">
    <property type="term" value="P:signal peptide processing"/>
    <property type="evidence" value="ECO:0007669"/>
    <property type="project" value="InterPro"/>
</dbReference>
<dbReference type="EC" id="3.4.21.89" evidence="3"/>
<comment type="catalytic activity">
    <reaction evidence="1">
        <text>Cleavage of hydrophobic, N-terminal signal or leader sequences from secreted and periplasmic proteins.</text>
        <dbReference type="EC" id="3.4.21.89"/>
    </reaction>
</comment>
<dbReference type="InterPro" id="IPR000223">
    <property type="entry name" value="Pept_S26A_signal_pept_1"/>
</dbReference>
<evidence type="ECO:0000313" key="7">
    <source>
        <dbReference type="EMBL" id="SVC79806.1"/>
    </source>
</evidence>
<proteinExistence type="inferred from homology"/>
<keyword evidence="5" id="KW-0472">Membrane</keyword>
<organism evidence="7">
    <name type="scientific">marine metagenome</name>
    <dbReference type="NCBI Taxonomy" id="408172"/>
    <lineage>
        <taxon>unclassified sequences</taxon>
        <taxon>metagenomes</taxon>
        <taxon>ecological metagenomes</taxon>
    </lineage>
</organism>
<evidence type="ECO:0000256" key="5">
    <source>
        <dbReference type="SAM" id="Phobius"/>
    </source>
</evidence>
<keyword evidence="5" id="KW-1133">Transmembrane helix</keyword>
<dbReference type="PANTHER" id="PTHR43390">
    <property type="entry name" value="SIGNAL PEPTIDASE I"/>
    <property type="match status" value="1"/>
</dbReference>
<dbReference type="PANTHER" id="PTHR43390:SF1">
    <property type="entry name" value="CHLOROPLAST PROCESSING PEPTIDASE"/>
    <property type="match status" value="1"/>
</dbReference>
<evidence type="ECO:0000259" key="6">
    <source>
        <dbReference type="Pfam" id="PF10502"/>
    </source>
</evidence>
<evidence type="ECO:0000256" key="3">
    <source>
        <dbReference type="ARBA" id="ARBA00013208"/>
    </source>
</evidence>
<feature type="domain" description="Peptidase S26" evidence="6">
    <location>
        <begin position="81"/>
        <end position="260"/>
    </location>
</feature>
<protein>
    <recommendedName>
        <fullName evidence="3">signal peptidase I</fullName>
        <ecNumber evidence="3">3.4.21.89</ecNumber>
    </recommendedName>
</protein>
<dbReference type="InterPro" id="IPR019757">
    <property type="entry name" value="Pept_S26A_signal_pept_1_Lys-AS"/>
</dbReference>
<keyword evidence="4" id="KW-0378">Hydrolase</keyword>
<dbReference type="GO" id="GO:0016020">
    <property type="term" value="C:membrane"/>
    <property type="evidence" value="ECO:0007669"/>
    <property type="project" value="InterPro"/>
</dbReference>
<comment type="similarity">
    <text evidence="2">Belongs to the peptidase S26 family.</text>
</comment>
<evidence type="ECO:0000256" key="2">
    <source>
        <dbReference type="ARBA" id="ARBA00009370"/>
    </source>
</evidence>
<dbReference type="PRINTS" id="PR00727">
    <property type="entry name" value="LEADERPTASE"/>
</dbReference>
<dbReference type="AlphaFoldDB" id="A0A382Q303"/>
<sequence>MIISYKLSSKSIGTLKKKGLSEKAVTELRSMEDVFFESPETFMKRVSRLENADEIMAREKQLLKVAKGYFRLDRWIRNKTLREWVEAIIFALVVATIVRTYLFAPFQIPSGSMIPTIQIGDHIFASMYSYGSPIPLTGSKLFEKPINRGDIVIFPYPRDPDIDYIKRVIGMPGETLEIRKDQVYINDQLFKESYAYFDPEQRKVMGAGAAAYPVSNFGPVRIPEGKIFVMGDNRYNSADSRFWGFVEASSVVGKGQMIYWNHDPRESFFDGYQLGRMFSFLK</sequence>
<dbReference type="EMBL" id="UINC01111521">
    <property type="protein sequence ID" value="SVC79806.1"/>
    <property type="molecule type" value="Genomic_DNA"/>
</dbReference>
<evidence type="ECO:0000256" key="4">
    <source>
        <dbReference type="ARBA" id="ARBA00022801"/>
    </source>
</evidence>
<dbReference type="PROSITE" id="PS00760">
    <property type="entry name" value="SPASE_I_2"/>
    <property type="match status" value="1"/>
</dbReference>